<keyword evidence="2" id="KW-1185">Reference proteome</keyword>
<evidence type="ECO:0000313" key="2">
    <source>
        <dbReference type="Proteomes" id="UP000283387"/>
    </source>
</evidence>
<name>A0A419VX64_9BACT</name>
<comment type="caution">
    <text evidence="1">The sequence shown here is derived from an EMBL/GenBank/DDBJ whole genome shotgun (WGS) entry which is preliminary data.</text>
</comment>
<gene>
    <name evidence="1" type="ORF">BC643_3776</name>
</gene>
<dbReference type="EMBL" id="RAPN01000003">
    <property type="protein sequence ID" value="RKD87769.1"/>
    <property type="molecule type" value="Genomic_DNA"/>
</dbReference>
<dbReference type="RefSeq" id="WP_120274793.1">
    <property type="nucleotide sequence ID" value="NZ_RAPN01000003.1"/>
</dbReference>
<organism evidence="1 2">
    <name type="scientific">Mangrovibacterium diazotrophicum</name>
    <dbReference type="NCBI Taxonomy" id="1261403"/>
    <lineage>
        <taxon>Bacteria</taxon>
        <taxon>Pseudomonadati</taxon>
        <taxon>Bacteroidota</taxon>
        <taxon>Bacteroidia</taxon>
        <taxon>Marinilabiliales</taxon>
        <taxon>Prolixibacteraceae</taxon>
        <taxon>Mangrovibacterium</taxon>
    </lineage>
</organism>
<accession>A0A419VX64</accession>
<sequence length="207" mass="24189">MRYTLVILILLIIGHRALADYDPTPLPQLIVKSDLILEGEIVSLDSLTFTLKITAWIKGDSISREIKIQKFEDWTCANRITKYQIGQKEIVFLVQNRKTNEWITMGAGNEGELLIQNDSITYQDIYWDSKSGCSPLDYLGQKICGWRYSLKEFKDAVLFYQVEFPVLKKEFQTKQKVTNRLEKNEAYKRMIYETQSLDFLLILTDKQ</sequence>
<evidence type="ECO:0000313" key="1">
    <source>
        <dbReference type="EMBL" id="RKD87769.1"/>
    </source>
</evidence>
<protein>
    <submittedName>
        <fullName evidence="1">Uncharacterized protein</fullName>
    </submittedName>
</protein>
<dbReference type="Proteomes" id="UP000283387">
    <property type="component" value="Unassembled WGS sequence"/>
</dbReference>
<reference evidence="1 2" key="1">
    <citation type="submission" date="2018-09" db="EMBL/GenBank/DDBJ databases">
        <title>Genomic Encyclopedia of Archaeal and Bacterial Type Strains, Phase II (KMG-II): from individual species to whole genera.</title>
        <authorList>
            <person name="Goeker M."/>
        </authorList>
    </citation>
    <scope>NUCLEOTIDE SEQUENCE [LARGE SCALE GENOMIC DNA]</scope>
    <source>
        <strain evidence="1 2">DSM 27148</strain>
    </source>
</reference>
<proteinExistence type="predicted"/>
<dbReference type="OrthoDB" id="647779at2"/>
<dbReference type="AlphaFoldDB" id="A0A419VX64"/>